<dbReference type="OrthoDB" id="7375466at2"/>
<feature type="region of interest" description="Disordered" evidence="6">
    <location>
        <begin position="486"/>
        <end position="527"/>
    </location>
</feature>
<sequence length="527" mass="53228">MATEADTPRRQGRPALTLTIVLLGLLTLPMAMSGVTVALPRIGSDLDASGAALNWVVAGYFLAASSFMLVAGSLGDIFGRRLLFTSGAAVYTLGTLGAAAAQNIVVLDAARVICGIGAAGVMASAGSLLAVTFEGAARARAFAMLGTTAGVGLALGPTLAGWIVDALDWRAGFLAFAAAGLVLFAGSLLLPESRAAIRPRVDKAGAVTFISGLALVLFAVTQGSKEGWLSPPTLGPLAAGAVLLAAFVRIERRTEHPVLDLTLAGDRAFIAWPIGVFGLGAATTAVLVFLPTYLQATSGFTARDAGLVLLLLSVPMVALPPLGARLVNRGVPARRLLVTSLLMLAAGNVWLATLHPGIGQLGLAGPLITLGAGSGLSLGIIDARALGMVETDRSGMASGFLSTVRGGTGAVMLTLFGALLLAVLEQRAGSPALAGRIAAGTLRNPDAAAHFTVSLRIALCSVAALTLALALLVHLLLRHTGRPVRHTHNGLTGHGSTGNGLTSNGSTGSGRTDSTVTSARTPPPGDR</sequence>
<feature type="domain" description="Major facilitator superfamily (MFS) profile" evidence="8">
    <location>
        <begin position="17"/>
        <end position="481"/>
    </location>
</feature>
<feature type="transmembrane region" description="Helical" evidence="7">
    <location>
        <begin position="336"/>
        <end position="355"/>
    </location>
</feature>
<dbReference type="InterPro" id="IPR036259">
    <property type="entry name" value="MFS_trans_sf"/>
</dbReference>
<dbReference type="RefSeq" id="WP_128559272.1">
    <property type="nucleotide sequence ID" value="NZ_QUAK01000223.1"/>
</dbReference>
<reference evidence="9 10" key="1">
    <citation type="submission" date="2018-08" db="EMBL/GenBank/DDBJ databases">
        <title>Isolation, diversity and antifungal activity of Actinobacteria from wheat.</title>
        <authorList>
            <person name="Han C."/>
        </authorList>
    </citation>
    <scope>NUCLEOTIDE SEQUENCE [LARGE SCALE GENOMIC DNA]</scope>
    <source>
        <strain evidence="9 10">NEAU-YY421</strain>
    </source>
</reference>
<keyword evidence="2 7" id="KW-0812">Transmembrane</keyword>
<evidence type="ECO:0000313" key="9">
    <source>
        <dbReference type="EMBL" id="RFU83042.1"/>
    </source>
</evidence>
<keyword evidence="3 7" id="KW-1133">Transmembrane helix</keyword>
<evidence type="ECO:0000256" key="1">
    <source>
        <dbReference type="ARBA" id="ARBA00004651"/>
    </source>
</evidence>
<dbReference type="SUPFAM" id="SSF103473">
    <property type="entry name" value="MFS general substrate transporter"/>
    <property type="match status" value="1"/>
</dbReference>
<dbReference type="InterPro" id="IPR011701">
    <property type="entry name" value="MFS"/>
</dbReference>
<feature type="transmembrane region" description="Helical" evidence="7">
    <location>
        <begin position="269"/>
        <end position="293"/>
    </location>
</feature>
<accession>A0A372LWI1</accession>
<keyword evidence="5" id="KW-0046">Antibiotic resistance</keyword>
<feature type="transmembrane region" description="Helical" evidence="7">
    <location>
        <begin position="169"/>
        <end position="191"/>
    </location>
</feature>
<dbReference type="PROSITE" id="PS50850">
    <property type="entry name" value="MFS"/>
    <property type="match status" value="1"/>
</dbReference>
<evidence type="ECO:0000256" key="4">
    <source>
        <dbReference type="ARBA" id="ARBA00023136"/>
    </source>
</evidence>
<dbReference type="Proteomes" id="UP000263094">
    <property type="component" value="Unassembled WGS sequence"/>
</dbReference>
<evidence type="ECO:0000313" key="10">
    <source>
        <dbReference type="Proteomes" id="UP000263094"/>
    </source>
</evidence>
<dbReference type="GO" id="GO:0046677">
    <property type="term" value="P:response to antibiotic"/>
    <property type="evidence" value="ECO:0007669"/>
    <property type="project" value="UniProtKB-KW"/>
</dbReference>
<feature type="transmembrane region" description="Helical" evidence="7">
    <location>
        <begin position="402"/>
        <end position="424"/>
    </location>
</feature>
<organism evidence="9 10">
    <name type="scientific">Streptomyces triticagri</name>
    <dbReference type="NCBI Taxonomy" id="2293568"/>
    <lineage>
        <taxon>Bacteria</taxon>
        <taxon>Bacillati</taxon>
        <taxon>Actinomycetota</taxon>
        <taxon>Actinomycetes</taxon>
        <taxon>Kitasatosporales</taxon>
        <taxon>Streptomycetaceae</taxon>
        <taxon>Streptomyces</taxon>
    </lineage>
</organism>
<dbReference type="GO" id="GO:0005886">
    <property type="term" value="C:plasma membrane"/>
    <property type="evidence" value="ECO:0007669"/>
    <property type="project" value="UniProtKB-SubCell"/>
</dbReference>
<feature type="transmembrane region" description="Helical" evidence="7">
    <location>
        <begin position="203"/>
        <end position="222"/>
    </location>
</feature>
<dbReference type="PANTHER" id="PTHR42718:SF49">
    <property type="entry name" value="EXPORT PROTEIN"/>
    <property type="match status" value="1"/>
</dbReference>
<evidence type="ECO:0000256" key="3">
    <source>
        <dbReference type="ARBA" id="ARBA00022989"/>
    </source>
</evidence>
<dbReference type="Gene3D" id="1.20.1250.20">
    <property type="entry name" value="MFS general substrate transporter like domains"/>
    <property type="match status" value="1"/>
</dbReference>
<dbReference type="InterPro" id="IPR020846">
    <property type="entry name" value="MFS_dom"/>
</dbReference>
<evidence type="ECO:0000256" key="7">
    <source>
        <dbReference type="SAM" id="Phobius"/>
    </source>
</evidence>
<feature type="transmembrane region" description="Helical" evidence="7">
    <location>
        <begin position="228"/>
        <end position="248"/>
    </location>
</feature>
<feature type="transmembrane region" description="Helical" evidence="7">
    <location>
        <begin position="48"/>
        <end position="70"/>
    </location>
</feature>
<feature type="compositionally biased region" description="Low complexity" evidence="6">
    <location>
        <begin position="499"/>
        <end position="518"/>
    </location>
</feature>
<dbReference type="EMBL" id="QUAK01000223">
    <property type="protein sequence ID" value="RFU83042.1"/>
    <property type="molecule type" value="Genomic_DNA"/>
</dbReference>
<protein>
    <submittedName>
        <fullName evidence="9">MFS transporter</fullName>
    </submittedName>
</protein>
<feature type="transmembrane region" description="Helical" evidence="7">
    <location>
        <begin position="110"/>
        <end position="130"/>
    </location>
</feature>
<dbReference type="PANTHER" id="PTHR42718">
    <property type="entry name" value="MAJOR FACILITATOR SUPERFAMILY MULTIDRUG TRANSPORTER MFSC"/>
    <property type="match status" value="1"/>
</dbReference>
<keyword evidence="10" id="KW-1185">Reference proteome</keyword>
<name>A0A372LWI1_9ACTN</name>
<keyword evidence="4 7" id="KW-0472">Membrane</keyword>
<evidence type="ECO:0000256" key="6">
    <source>
        <dbReference type="SAM" id="MobiDB-lite"/>
    </source>
</evidence>
<dbReference type="Gene3D" id="1.20.1720.10">
    <property type="entry name" value="Multidrug resistance protein D"/>
    <property type="match status" value="1"/>
</dbReference>
<gene>
    <name evidence="9" type="ORF">DY218_29905</name>
</gene>
<evidence type="ECO:0000259" key="8">
    <source>
        <dbReference type="PROSITE" id="PS50850"/>
    </source>
</evidence>
<dbReference type="GO" id="GO:0022857">
    <property type="term" value="F:transmembrane transporter activity"/>
    <property type="evidence" value="ECO:0007669"/>
    <property type="project" value="InterPro"/>
</dbReference>
<dbReference type="AlphaFoldDB" id="A0A372LWI1"/>
<feature type="transmembrane region" description="Helical" evidence="7">
    <location>
        <begin position="82"/>
        <end position="104"/>
    </location>
</feature>
<comment type="subcellular location">
    <subcellularLocation>
        <location evidence="1">Cell membrane</location>
        <topology evidence="1">Multi-pass membrane protein</topology>
    </subcellularLocation>
</comment>
<feature type="transmembrane region" description="Helical" evidence="7">
    <location>
        <begin position="361"/>
        <end position="381"/>
    </location>
</feature>
<comment type="caution">
    <text evidence="9">The sequence shown here is derived from an EMBL/GenBank/DDBJ whole genome shotgun (WGS) entry which is preliminary data.</text>
</comment>
<feature type="transmembrane region" description="Helical" evidence="7">
    <location>
        <begin position="305"/>
        <end position="324"/>
    </location>
</feature>
<feature type="transmembrane region" description="Helical" evidence="7">
    <location>
        <begin position="142"/>
        <end position="163"/>
    </location>
</feature>
<feature type="transmembrane region" description="Helical" evidence="7">
    <location>
        <begin position="453"/>
        <end position="477"/>
    </location>
</feature>
<proteinExistence type="predicted"/>
<dbReference type="Pfam" id="PF07690">
    <property type="entry name" value="MFS_1"/>
    <property type="match status" value="1"/>
</dbReference>
<evidence type="ECO:0000256" key="2">
    <source>
        <dbReference type="ARBA" id="ARBA00022692"/>
    </source>
</evidence>
<dbReference type="CDD" id="cd17321">
    <property type="entry name" value="MFS_MMR_MDR_like"/>
    <property type="match status" value="1"/>
</dbReference>
<evidence type="ECO:0000256" key="5">
    <source>
        <dbReference type="ARBA" id="ARBA00023251"/>
    </source>
</evidence>